<dbReference type="OrthoDB" id="10010954at2759"/>
<comment type="caution">
    <text evidence="1">The sequence shown here is derived from an EMBL/GenBank/DDBJ whole genome shotgun (WGS) entry which is preliminary data.</text>
</comment>
<dbReference type="Proteomes" id="UP000578531">
    <property type="component" value="Unassembled WGS sequence"/>
</dbReference>
<keyword evidence="2" id="KW-1185">Reference proteome</keyword>
<name>A0A8H6FVN9_9LECA</name>
<accession>A0A8H6FVN9</accession>
<evidence type="ECO:0000313" key="1">
    <source>
        <dbReference type="EMBL" id="KAF6235553.1"/>
    </source>
</evidence>
<reference evidence="1 2" key="1">
    <citation type="journal article" date="2020" name="Genomics">
        <title>Complete, high-quality genomes from long-read metagenomic sequencing of two wolf lichen thalli reveals enigmatic genome architecture.</title>
        <authorList>
            <person name="McKenzie S.K."/>
            <person name="Walston R.F."/>
            <person name="Allen J.L."/>
        </authorList>
    </citation>
    <scope>NUCLEOTIDE SEQUENCE [LARGE SCALE GENOMIC DNA]</scope>
    <source>
        <strain evidence="1">WasteWater2</strain>
    </source>
</reference>
<organism evidence="1 2">
    <name type="scientific">Letharia columbiana</name>
    <dbReference type="NCBI Taxonomy" id="112416"/>
    <lineage>
        <taxon>Eukaryota</taxon>
        <taxon>Fungi</taxon>
        <taxon>Dikarya</taxon>
        <taxon>Ascomycota</taxon>
        <taxon>Pezizomycotina</taxon>
        <taxon>Lecanoromycetes</taxon>
        <taxon>OSLEUM clade</taxon>
        <taxon>Lecanoromycetidae</taxon>
        <taxon>Lecanorales</taxon>
        <taxon>Lecanorineae</taxon>
        <taxon>Parmeliaceae</taxon>
        <taxon>Letharia</taxon>
    </lineage>
</organism>
<dbReference type="GeneID" id="59287897"/>
<evidence type="ECO:0000313" key="2">
    <source>
        <dbReference type="Proteomes" id="UP000578531"/>
    </source>
</evidence>
<dbReference type="EMBL" id="JACCJC010000024">
    <property type="protein sequence ID" value="KAF6235553.1"/>
    <property type="molecule type" value="Genomic_DNA"/>
</dbReference>
<gene>
    <name evidence="1" type="ORF">HO173_006236</name>
</gene>
<dbReference type="RefSeq" id="XP_037164921.1">
    <property type="nucleotide sequence ID" value="XM_037308147.1"/>
</dbReference>
<proteinExistence type="predicted"/>
<protein>
    <submittedName>
        <fullName evidence="1">Uncharacterized protein</fullName>
    </submittedName>
</protein>
<dbReference type="AlphaFoldDB" id="A0A8H6FVN9"/>
<sequence length="334" mass="38179">MEGDSVSPLDRRQREMAQNLRLQLRKCDNPSRSLELRKWAVFYRAPETQALRVRSENNTRPTPLAHTNLLRKRRVFDFNVRGAGITYLTHSPTKSICASRVSLLIFLGYSQLDHVLRMLTVNDAVPPTWFTFRVPQVAGARMLAWLKPSSSSRLSTGSGATVARRRSHWCSGSLVERVGYSKHDDHRHRRWCLGSSVSAVSSTQYPHASRLPPHLAPHLADQQTPPKTLITRSDDNEKNYTHDELFTLQKKFLDNFIAPNNTIQAKSINSSLLADNVQGRVDITRTFDGRELNTEYLLITFRDMVYFVPSHVPRINRVLQFMDIEVASFELEPA</sequence>